<evidence type="ECO:0000313" key="1">
    <source>
        <dbReference type="EMBL" id="KAK4815790.1"/>
    </source>
</evidence>
<gene>
    <name evidence="1" type="ORF">QYF61_007230</name>
</gene>
<evidence type="ECO:0000313" key="2">
    <source>
        <dbReference type="Proteomes" id="UP001333110"/>
    </source>
</evidence>
<reference evidence="1 2" key="1">
    <citation type="journal article" date="2023" name="J. Hered.">
        <title>Chromosome-level genome of the wood stork (Mycteria americana) provides insight into avian chromosome evolution.</title>
        <authorList>
            <person name="Flamio R. Jr."/>
            <person name="Ramstad K.M."/>
        </authorList>
    </citation>
    <scope>NUCLEOTIDE SEQUENCE [LARGE SCALE GENOMIC DNA]</scope>
    <source>
        <strain evidence="1">JAX WOST 10</strain>
    </source>
</reference>
<proteinExistence type="predicted"/>
<name>A0AAN7MXZ5_MYCAM</name>
<accession>A0AAN7MXZ5</accession>
<organism evidence="1 2">
    <name type="scientific">Mycteria americana</name>
    <name type="common">Wood stork</name>
    <dbReference type="NCBI Taxonomy" id="33587"/>
    <lineage>
        <taxon>Eukaryota</taxon>
        <taxon>Metazoa</taxon>
        <taxon>Chordata</taxon>
        <taxon>Craniata</taxon>
        <taxon>Vertebrata</taxon>
        <taxon>Euteleostomi</taxon>
        <taxon>Archelosauria</taxon>
        <taxon>Archosauria</taxon>
        <taxon>Dinosauria</taxon>
        <taxon>Saurischia</taxon>
        <taxon>Theropoda</taxon>
        <taxon>Coelurosauria</taxon>
        <taxon>Aves</taxon>
        <taxon>Neognathae</taxon>
        <taxon>Neoaves</taxon>
        <taxon>Aequornithes</taxon>
        <taxon>Ciconiiformes</taxon>
        <taxon>Ciconiidae</taxon>
        <taxon>Mycteria</taxon>
    </lineage>
</organism>
<dbReference type="EMBL" id="JAUNZN010000009">
    <property type="protein sequence ID" value="KAK4815790.1"/>
    <property type="molecule type" value="Genomic_DNA"/>
</dbReference>
<dbReference type="Proteomes" id="UP001333110">
    <property type="component" value="Unassembled WGS sequence"/>
</dbReference>
<protein>
    <submittedName>
        <fullName evidence="1">Uncharacterized protein</fullName>
    </submittedName>
</protein>
<comment type="caution">
    <text evidence="1">The sequence shown here is derived from an EMBL/GenBank/DDBJ whole genome shotgun (WGS) entry which is preliminary data.</text>
</comment>
<sequence>MDLGLRMKTDIKLFECVQRRVTKVVKGLQGKIYEERLRSPGLFSLEKRRLRGDLMAVYNFLKGGSGGGGADLLSLVTSDRTQGNGMKQHQGKFRLDIRKSFFTERWWASGTGSPG</sequence>
<dbReference type="AlphaFoldDB" id="A0AAN7MXZ5"/>
<keyword evidence="2" id="KW-1185">Reference proteome</keyword>